<name>A0ABY7F2A5_MYAAR</name>
<dbReference type="Gene3D" id="2.30.30.140">
    <property type="match status" value="2"/>
</dbReference>
<evidence type="ECO:0000313" key="3">
    <source>
        <dbReference type="EMBL" id="WAR16290.1"/>
    </source>
</evidence>
<proteinExistence type="predicted"/>
<feature type="compositionally biased region" description="Polar residues" evidence="1">
    <location>
        <begin position="640"/>
        <end position="649"/>
    </location>
</feature>
<keyword evidence="4" id="KW-1185">Reference proteome</keyword>
<dbReference type="InterPro" id="IPR050621">
    <property type="entry name" value="Tudor_domain_containing"/>
</dbReference>
<dbReference type="PANTHER" id="PTHR22948">
    <property type="entry name" value="TUDOR DOMAIN CONTAINING PROTEIN"/>
    <property type="match status" value="1"/>
</dbReference>
<feature type="compositionally biased region" description="Polar residues" evidence="1">
    <location>
        <begin position="682"/>
        <end position="704"/>
    </location>
</feature>
<accession>A0ABY7F2A5</accession>
<dbReference type="InterPro" id="IPR035437">
    <property type="entry name" value="SNase_OB-fold_sf"/>
</dbReference>
<organism evidence="3 4">
    <name type="scientific">Mya arenaria</name>
    <name type="common">Soft-shell clam</name>
    <dbReference type="NCBI Taxonomy" id="6604"/>
    <lineage>
        <taxon>Eukaryota</taxon>
        <taxon>Metazoa</taxon>
        <taxon>Spiralia</taxon>
        <taxon>Lophotrochozoa</taxon>
        <taxon>Mollusca</taxon>
        <taxon>Bivalvia</taxon>
        <taxon>Autobranchia</taxon>
        <taxon>Heteroconchia</taxon>
        <taxon>Euheterodonta</taxon>
        <taxon>Imparidentia</taxon>
        <taxon>Neoheterodontei</taxon>
        <taxon>Myida</taxon>
        <taxon>Myoidea</taxon>
        <taxon>Myidae</taxon>
        <taxon>Mya</taxon>
    </lineage>
</organism>
<evidence type="ECO:0000259" key="2">
    <source>
        <dbReference type="PROSITE" id="PS50304"/>
    </source>
</evidence>
<dbReference type="PROSITE" id="PS50304">
    <property type="entry name" value="TUDOR"/>
    <property type="match status" value="1"/>
</dbReference>
<dbReference type="PANTHER" id="PTHR22948:SF76">
    <property type="entry name" value="FI20010P1-RELATED"/>
    <property type="match status" value="1"/>
</dbReference>
<reference evidence="3" key="1">
    <citation type="submission" date="2022-11" db="EMBL/GenBank/DDBJ databases">
        <title>Centuries of genome instability and evolution in soft-shell clam transmissible cancer (bioRxiv).</title>
        <authorList>
            <person name="Hart S.F.M."/>
            <person name="Yonemitsu M.A."/>
            <person name="Giersch R.M."/>
            <person name="Beal B.F."/>
            <person name="Arriagada G."/>
            <person name="Davis B.W."/>
            <person name="Ostrander E.A."/>
            <person name="Goff S.P."/>
            <person name="Metzger M.J."/>
        </authorList>
    </citation>
    <scope>NUCLEOTIDE SEQUENCE</scope>
    <source>
        <strain evidence="3">MELC-2E11</strain>
        <tissue evidence="3">Siphon/mantle</tissue>
    </source>
</reference>
<dbReference type="EMBL" id="CP111021">
    <property type="protein sequence ID" value="WAR16290.1"/>
    <property type="molecule type" value="Genomic_DNA"/>
</dbReference>
<dbReference type="InterPro" id="IPR002999">
    <property type="entry name" value="Tudor"/>
</dbReference>
<evidence type="ECO:0000313" key="4">
    <source>
        <dbReference type="Proteomes" id="UP001164746"/>
    </source>
</evidence>
<dbReference type="Proteomes" id="UP001164746">
    <property type="component" value="Chromosome 10"/>
</dbReference>
<sequence length="826" mass="91627">MAGDGELKMVKSMVRSVLLSCKEGVPADMLQNVVRIERSLRESQELAGQVSSCPEGVADPLKIDNLLETTLAHPKDMECPASYHHRLPLTPITVRVGNNAYGTRTIMVNKMLNRAVTDAQMDRQILETKKNGLWGTRIPPLYKETFNEEPPADLIDMIKSWTDIALVEFVANTDRDIVYPIIPDENMTLTIPREALIRDSEGEVIMYTSFVDTPGCFFCQREDSSATIDNICDTLQQECKTMSPVEQSNLKPGQFCAGVFSGDGLWTRAEVSKVNGKESAELLFVDYGNVDIVKLADIRWLSPATSKYPAQSIQCCLYGIEPVQACKVFAELVEEQALKVVPMTVYENLAVEVDMYLKSDPTVSVSERLIKAGVAASCKQEEEDLLLPEDKEWDVHITYISSSTESVMLRLVGEEFSDKLDAYQDAFRSSPDETRILENHTYVAMDDDLFHRVRVISKGDKMVKCYFLDHGDTDDLLPMQLRALDPQINRMLPYQAVEVSLYGLEEVCTNITALERMCELALGKTCVAEVIDRVDIPAVVLYDTSGDSDLNINETILRTIASEGGGIDSPKTISPITSASQTPNRVLSPVPNIESRTDNTSGRVSSPVLNIETRTHNPSALPDNLKRNTSPRSDNRIPSIENNSSIPTTRTEAINDLNNDIQNMKVSNADQDNNSDQDNNNVSKSAINSDSVSRSSEGKSTSGLTPFVIPPVGEYIDVHVNFVEDPHSFVLSNEEVHVGQYYAAVKDGIWYRVRVSSLVGQDLVSVYEADIGEHTAMMIAELRTLVPQFTQLPMMAFTAKLGATHSIVGMICIFKALFNTKLPFKI</sequence>
<dbReference type="Pfam" id="PF00567">
    <property type="entry name" value="TUDOR"/>
    <property type="match status" value="3"/>
</dbReference>
<gene>
    <name evidence="3" type="ORF">MAR_030884</name>
</gene>
<dbReference type="SMART" id="SM00333">
    <property type="entry name" value="TUDOR"/>
    <property type="match status" value="3"/>
</dbReference>
<dbReference type="Gene3D" id="2.40.50.90">
    <property type="match status" value="2"/>
</dbReference>
<feature type="compositionally biased region" description="Polar residues" evidence="1">
    <location>
        <begin position="598"/>
        <end position="608"/>
    </location>
</feature>
<protein>
    <submittedName>
        <fullName evidence="3">TDRD7-like protein</fullName>
    </submittedName>
</protein>
<feature type="compositionally biased region" description="Polar residues" evidence="1">
    <location>
        <begin position="571"/>
        <end position="585"/>
    </location>
</feature>
<feature type="non-terminal residue" evidence="3">
    <location>
        <position position="826"/>
    </location>
</feature>
<dbReference type="InterPro" id="IPR041966">
    <property type="entry name" value="LOTUS-like"/>
</dbReference>
<dbReference type="Gene3D" id="3.30.420.610">
    <property type="entry name" value="LOTUS domain-like"/>
    <property type="match status" value="1"/>
</dbReference>
<feature type="region of interest" description="Disordered" evidence="1">
    <location>
        <begin position="667"/>
        <end position="704"/>
    </location>
</feature>
<dbReference type="SUPFAM" id="SSF63748">
    <property type="entry name" value="Tudor/PWWP/MBT"/>
    <property type="match status" value="3"/>
</dbReference>
<feature type="domain" description="Tudor" evidence="2">
    <location>
        <begin position="249"/>
        <end position="308"/>
    </location>
</feature>
<feature type="compositionally biased region" description="Low complexity" evidence="1">
    <location>
        <begin position="667"/>
        <end position="681"/>
    </location>
</feature>
<evidence type="ECO:0000256" key="1">
    <source>
        <dbReference type="SAM" id="MobiDB-lite"/>
    </source>
</evidence>
<feature type="region of interest" description="Disordered" evidence="1">
    <location>
        <begin position="563"/>
        <end position="649"/>
    </location>
</feature>